<evidence type="ECO:0000259" key="11">
    <source>
        <dbReference type="PROSITE" id="PS51918"/>
    </source>
</evidence>
<keyword evidence="9 10" id="KW-0143">Chaperone</keyword>
<evidence type="ECO:0000256" key="6">
    <source>
        <dbReference type="ARBA" id="ARBA00022723"/>
    </source>
</evidence>
<dbReference type="eggNOG" id="COG0635">
    <property type="taxonomic scope" value="Bacteria"/>
</dbReference>
<evidence type="ECO:0000256" key="5">
    <source>
        <dbReference type="ARBA" id="ARBA00022691"/>
    </source>
</evidence>
<dbReference type="PANTHER" id="PTHR13932">
    <property type="entry name" value="COPROPORPHYRINIGEN III OXIDASE"/>
    <property type="match status" value="1"/>
</dbReference>
<evidence type="ECO:0000256" key="2">
    <source>
        <dbReference type="ARBA" id="ARBA00006100"/>
    </source>
</evidence>
<keyword evidence="8 10" id="KW-0411">Iron-sulfur</keyword>
<dbReference type="GO" id="GO:0046872">
    <property type="term" value="F:metal ion binding"/>
    <property type="evidence" value="ECO:0007669"/>
    <property type="project" value="UniProtKB-UniRule"/>
</dbReference>
<evidence type="ECO:0000313" key="12">
    <source>
        <dbReference type="EMBL" id="AEP10061.1"/>
    </source>
</evidence>
<comment type="function">
    <text evidence="10">Probably acts as a heme chaperone, transferring heme to an unknown acceptor. Binds one molecule of heme per monomer, possibly covalently. Binds 1 [4Fe-4S] cluster. The cluster is coordinated with 3 cysteines and an exchangeable S-adenosyl-L-methionine.</text>
</comment>
<keyword evidence="13" id="KW-1185">Reference proteome</keyword>
<dbReference type="SFLD" id="SFLDF00288">
    <property type="entry name" value="HemN-like__clustered_with_nucl"/>
    <property type="match status" value="1"/>
</dbReference>
<comment type="cofactor">
    <cofactor evidence="1">
        <name>[4Fe-4S] cluster</name>
        <dbReference type="ChEBI" id="CHEBI:49883"/>
    </cofactor>
</comment>
<dbReference type="InterPro" id="IPR004559">
    <property type="entry name" value="HemW-like"/>
</dbReference>
<keyword evidence="6 10" id="KW-0479">Metal-binding</keyword>
<proteinExistence type="inferred from homology"/>
<evidence type="ECO:0000256" key="7">
    <source>
        <dbReference type="ARBA" id="ARBA00023004"/>
    </source>
</evidence>
<dbReference type="PROSITE" id="PS51918">
    <property type="entry name" value="RADICAL_SAM"/>
    <property type="match status" value="1"/>
</dbReference>
<dbReference type="GO" id="GO:0005737">
    <property type="term" value="C:cytoplasm"/>
    <property type="evidence" value="ECO:0007669"/>
    <property type="project" value="UniProtKB-SubCell"/>
</dbReference>
<dbReference type="NCBIfam" id="TIGR00539">
    <property type="entry name" value="hemN_rel"/>
    <property type="match status" value="1"/>
</dbReference>
<dbReference type="HOGENOM" id="CLU_027579_0_1_5"/>
<evidence type="ECO:0000256" key="3">
    <source>
        <dbReference type="ARBA" id="ARBA00017228"/>
    </source>
</evidence>
<dbReference type="GO" id="GO:0051539">
    <property type="term" value="F:4 iron, 4 sulfur cluster binding"/>
    <property type="evidence" value="ECO:0007669"/>
    <property type="project" value="UniProtKB-UniRule"/>
</dbReference>
<evidence type="ECO:0000256" key="4">
    <source>
        <dbReference type="ARBA" id="ARBA00022617"/>
    </source>
</evidence>
<dbReference type="InterPro" id="IPR013785">
    <property type="entry name" value="Aldolase_TIM"/>
</dbReference>
<evidence type="ECO:0000256" key="9">
    <source>
        <dbReference type="ARBA" id="ARBA00023186"/>
    </source>
</evidence>
<evidence type="ECO:0000313" key="13">
    <source>
        <dbReference type="Proteomes" id="UP000009286"/>
    </source>
</evidence>
<accession>G2KRV3</accession>
<dbReference type="Gene3D" id="3.20.20.70">
    <property type="entry name" value="Aldolase class I"/>
    <property type="match status" value="1"/>
</dbReference>
<feature type="domain" description="Radical SAM core" evidence="11">
    <location>
        <begin position="5"/>
        <end position="240"/>
    </location>
</feature>
<dbReference type="SFLD" id="SFLDG01065">
    <property type="entry name" value="anaerobic_coproporphyrinogen-I"/>
    <property type="match status" value="1"/>
</dbReference>
<dbReference type="KEGG" id="mai:MICA_1749"/>
<dbReference type="InterPro" id="IPR006638">
    <property type="entry name" value="Elp3/MiaA/NifB-like_rSAM"/>
</dbReference>
<protein>
    <recommendedName>
        <fullName evidence="3 10">Heme chaperone HemW</fullName>
    </recommendedName>
</protein>
<dbReference type="GO" id="GO:0004109">
    <property type="term" value="F:coproporphyrinogen oxidase activity"/>
    <property type="evidence" value="ECO:0007669"/>
    <property type="project" value="InterPro"/>
</dbReference>
<comment type="subcellular location">
    <subcellularLocation>
        <location evidence="10">Cytoplasm</location>
    </subcellularLocation>
</comment>
<keyword evidence="10" id="KW-0963">Cytoplasm</keyword>
<dbReference type="InterPro" id="IPR007197">
    <property type="entry name" value="rSAM"/>
</dbReference>
<dbReference type="SMART" id="SM00729">
    <property type="entry name" value="Elp3"/>
    <property type="match status" value="1"/>
</dbReference>
<name>G2KRV3_MICAA</name>
<evidence type="ECO:0000256" key="8">
    <source>
        <dbReference type="ARBA" id="ARBA00023014"/>
    </source>
</evidence>
<dbReference type="EMBL" id="CP002382">
    <property type="protein sequence ID" value="AEP10061.1"/>
    <property type="molecule type" value="Genomic_DNA"/>
</dbReference>
<evidence type="ECO:0000256" key="1">
    <source>
        <dbReference type="ARBA" id="ARBA00001966"/>
    </source>
</evidence>
<dbReference type="OrthoDB" id="9808022at2"/>
<dbReference type="Pfam" id="PF06969">
    <property type="entry name" value="HemN_C"/>
    <property type="match status" value="1"/>
</dbReference>
<dbReference type="STRING" id="856793.MICA_1749"/>
<dbReference type="InterPro" id="IPR034505">
    <property type="entry name" value="Coproporphyrinogen-III_oxidase"/>
</dbReference>
<comment type="similarity">
    <text evidence="2">Belongs to the anaerobic coproporphyrinogen-III oxidase family. HemW subfamily.</text>
</comment>
<dbReference type="RefSeq" id="WP_014103284.1">
    <property type="nucleotide sequence ID" value="NC_016026.1"/>
</dbReference>
<dbReference type="InterPro" id="IPR010723">
    <property type="entry name" value="HemN_C"/>
</dbReference>
<reference evidence="12 13" key="1">
    <citation type="journal article" date="2011" name="BMC Genomics">
        <title>Genomic insights into an obligate epibiotic bacterial predator: Micavibrio aeruginosavorus ARL-13.</title>
        <authorList>
            <person name="Wang Z."/>
            <person name="Kadouri D."/>
            <person name="Wu M."/>
        </authorList>
    </citation>
    <scope>NUCLEOTIDE SEQUENCE [LARGE SCALE GENOMIC DNA]</scope>
    <source>
        <strain evidence="12 13">ARL-13</strain>
    </source>
</reference>
<dbReference type="CDD" id="cd01335">
    <property type="entry name" value="Radical_SAM"/>
    <property type="match status" value="1"/>
</dbReference>
<sequence length="389" mass="43286">MMIVPDSSDLFGVYIHWPFCASKCPYCDFNSHVRERIDHADWRNALVREIEHYAGLTRGRRVTSIFFGGGTPSLMEPETVQAAIDAVVKNWHVANDLEITLEANPTSIEIEKFRGFRSAGVNRVSVGVQSLRDDDLKFLGRFHSVENAKGALDIAAKVFDRYTFDLIYARPGMTVDAWRTELGEALAMNGGHLSLYQLTIEPGTPFFTRHQRGEFQIPDEDTAADLYELTQSMMADAGLPAYEVSNHAVPGQESFHNLTYWRYGDYVGVGPGAHGRLTLDGVKTATRAHRAPEIWLDRVRDTGHGSHDFEPVLAESRLNECVMMGLRLDEGVPIARIERESGMDFSSAIDPVKIAAMVGEGYLVKTDTHIIATPSGRQRLNALLGYLLA</sequence>
<dbReference type="SFLD" id="SFLDF00562">
    <property type="entry name" value="HemN-like__clustered_with_heat"/>
    <property type="match status" value="1"/>
</dbReference>
<dbReference type="GO" id="GO:0006779">
    <property type="term" value="P:porphyrin-containing compound biosynthetic process"/>
    <property type="evidence" value="ECO:0007669"/>
    <property type="project" value="InterPro"/>
</dbReference>
<keyword evidence="5 10" id="KW-0949">S-adenosyl-L-methionine</keyword>
<gene>
    <name evidence="12" type="ordered locus">MICA_1749</name>
</gene>
<dbReference type="Proteomes" id="UP000009286">
    <property type="component" value="Chromosome"/>
</dbReference>
<keyword evidence="4 10" id="KW-0349">Heme</keyword>
<dbReference type="AlphaFoldDB" id="G2KRV3"/>
<evidence type="ECO:0000256" key="10">
    <source>
        <dbReference type="RuleBase" id="RU364116"/>
    </source>
</evidence>
<dbReference type="Pfam" id="PF04055">
    <property type="entry name" value="Radical_SAM"/>
    <property type="match status" value="1"/>
</dbReference>
<keyword evidence="10" id="KW-0004">4Fe-4S</keyword>
<dbReference type="InterPro" id="IPR058240">
    <property type="entry name" value="rSAM_sf"/>
</dbReference>
<dbReference type="PANTHER" id="PTHR13932:SF5">
    <property type="entry name" value="RADICAL S-ADENOSYL METHIONINE DOMAIN-CONTAINING PROTEIN 1, MITOCHONDRIAL"/>
    <property type="match status" value="1"/>
</dbReference>
<organism evidence="12 13">
    <name type="scientific">Micavibrio aeruginosavorus (strain ARL-13)</name>
    <dbReference type="NCBI Taxonomy" id="856793"/>
    <lineage>
        <taxon>Bacteria</taxon>
        <taxon>Pseudomonadati</taxon>
        <taxon>Bdellovibrionota</taxon>
        <taxon>Bdellovibrionia</taxon>
        <taxon>Bdellovibrionales</taxon>
        <taxon>Pseudobdellovibrionaceae</taxon>
        <taxon>Micavibrio</taxon>
    </lineage>
</organism>
<keyword evidence="7 10" id="KW-0408">Iron</keyword>
<dbReference type="SFLD" id="SFLDS00029">
    <property type="entry name" value="Radical_SAM"/>
    <property type="match status" value="1"/>
</dbReference>
<dbReference type="SUPFAM" id="SSF102114">
    <property type="entry name" value="Radical SAM enzymes"/>
    <property type="match status" value="1"/>
</dbReference>